<evidence type="ECO:0000313" key="3">
    <source>
        <dbReference type="Proteomes" id="UP000095728"/>
    </source>
</evidence>
<evidence type="ECO:0000256" key="1">
    <source>
        <dbReference type="SAM" id="SignalP"/>
    </source>
</evidence>
<evidence type="ECO:0000313" key="2">
    <source>
        <dbReference type="EMBL" id="OEJ84964.1"/>
    </source>
</evidence>
<comment type="caution">
    <text evidence="2">The sequence shown here is derived from an EMBL/GenBank/DDBJ whole genome shotgun (WGS) entry which is preliminary data.</text>
</comment>
<protein>
    <submittedName>
        <fullName evidence="2">Uncharacterized protein</fullName>
    </submittedName>
</protein>
<keyword evidence="1" id="KW-0732">Signal</keyword>
<feature type="signal peptide" evidence="1">
    <location>
        <begin position="1"/>
        <end position="20"/>
    </location>
</feature>
<reference evidence="3" key="1">
    <citation type="journal article" date="2016" name="Genome Announc.">
        <title>Genome sequences of three species of Hanseniaspora isolated from spontaneous wine fermentations.</title>
        <authorList>
            <person name="Sternes P.R."/>
            <person name="Lee D."/>
            <person name="Kutyna D.R."/>
            <person name="Borneman A.R."/>
        </authorList>
    </citation>
    <scope>NUCLEOTIDE SEQUENCE [LARGE SCALE GENOMIC DNA]</scope>
    <source>
        <strain evidence="3">AWRI3579</strain>
    </source>
</reference>
<feature type="chain" id="PRO_5009184710" evidence="1">
    <location>
        <begin position="21"/>
        <end position="103"/>
    </location>
</feature>
<dbReference type="Proteomes" id="UP000095728">
    <property type="component" value="Unassembled WGS sequence"/>
</dbReference>
<dbReference type="AlphaFoldDB" id="A0A1E5RDK2"/>
<dbReference type="InParanoid" id="A0A1E5RDK2"/>
<sequence length="103" mass="11841">MHAVFFTIFVTSLLLNVCFAQSGFIFGKDNYSHVAEIPKSNNTNSLHLAFGKPKIIKFTEYSLFVALEYVYKKYPELQSAQQMLPENYAHDDQYVVFSPMGLF</sequence>
<keyword evidence="3" id="KW-1185">Reference proteome</keyword>
<gene>
    <name evidence="2" type="ORF">AWRI3579_g1889</name>
</gene>
<name>A0A1E5RDK2_9ASCO</name>
<dbReference type="EMBL" id="LPNM01000007">
    <property type="protein sequence ID" value="OEJ84964.1"/>
    <property type="molecule type" value="Genomic_DNA"/>
</dbReference>
<proteinExistence type="predicted"/>
<organism evidence="2 3">
    <name type="scientific">Hanseniaspora osmophila</name>
    <dbReference type="NCBI Taxonomy" id="56408"/>
    <lineage>
        <taxon>Eukaryota</taxon>
        <taxon>Fungi</taxon>
        <taxon>Dikarya</taxon>
        <taxon>Ascomycota</taxon>
        <taxon>Saccharomycotina</taxon>
        <taxon>Saccharomycetes</taxon>
        <taxon>Saccharomycodales</taxon>
        <taxon>Saccharomycodaceae</taxon>
        <taxon>Hanseniaspora</taxon>
    </lineage>
</organism>
<accession>A0A1E5RDK2</accession>